<name>A0A4P7N3P1_PYROR</name>
<protein>
    <submittedName>
        <fullName evidence="1">Uncharacterized protein</fullName>
    </submittedName>
</protein>
<evidence type="ECO:0000313" key="2">
    <source>
        <dbReference type="Proteomes" id="UP000294847"/>
    </source>
</evidence>
<evidence type="ECO:0000313" key="1">
    <source>
        <dbReference type="EMBL" id="QBZ57059.1"/>
    </source>
</evidence>
<dbReference type="EMBL" id="CP034205">
    <property type="protein sequence ID" value="QBZ57059.1"/>
    <property type="molecule type" value="Genomic_DNA"/>
</dbReference>
<proteinExistence type="predicted"/>
<accession>A0A4P7N3P1</accession>
<sequence length="283" mass="30304">MAFELKSRLSLEVLGNPVRYQGAALDPPYQHRRKPPRAHLTRAALAADAHCELDGPVRLVLLGQALARHESRLQFLDQVRDLGVCVHGLRRLQIRGVAHDVDVVMALGPQPRGGLDPPSPVEQVLGHKLRVGLHAKRGQVDVGVDRRCRALRLASDLERLAAGTAAAAVVLDARHPARGDDFDAKSLQFVEDQGANVAAHVRGKGQLIVDDESNVFLALVVLAQLASNFDPGRAGSGHHDGLGVIDVFANVPQLALCGFDILHNLPGHALLGRAASGDDHHVV</sequence>
<reference evidence="1 2" key="1">
    <citation type="journal article" date="2019" name="Mol. Biol. Evol.">
        <title>Blast fungal genomes show frequent chromosomal changes, gene gains and losses, and effector gene turnover.</title>
        <authorList>
            <person name="Gomez Luciano L.B."/>
            <person name="Jason Tsai I."/>
            <person name="Chuma I."/>
            <person name="Tosa Y."/>
            <person name="Chen Y.H."/>
            <person name="Li J.Y."/>
            <person name="Li M.Y."/>
            <person name="Jade Lu M.Y."/>
            <person name="Nakayashiki H."/>
            <person name="Li W.H."/>
        </authorList>
    </citation>
    <scope>NUCLEOTIDE SEQUENCE [LARGE SCALE GENOMIC DNA]</scope>
    <source>
        <strain evidence="1">MZ5-1-6</strain>
    </source>
</reference>
<dbReference type="AlphaFoldDB" id="A0A4P7N3P1"/>
<gene>
    <name evidence="1" type="ORF">PoMZ_01979</name>
</gene>
<dbReference type="Proteomes" id="UP000294847">
    <property type="component" value="Chromosome 2"/>
</dbReference>
<organism evidence="1 2">
    <name type="scientific">Pyricularia oryzae</name>
    <name type="common">Rice blast fungus</name>
    <name type="synonym">Magnaporthe oryzae</name>
    <dbReference type="NCBI Taxonomy" id="318829"/>
    <lineage>
        <taxon>Eukaryota</taxon>
        <taxon>Fungi</taxon>
        <taxon>Dikarya</taxon>
        <taxon>Ascomycota</taxon>
        <taxon>Pezizomycotina</taxon>
        <taxon>Sordariomycetes</taxon>
        <taxon>Sordariomycetidae</taxon>
        <taxon>Magnaporthales</taxon>
        <taxon>Pyriculariaceae</taxon>
        <taxon>Pyricularia</taxon>
    </lineage>
</organism>